<dbReference type="InterPro" id="IPR024079">
    <property type="entry name" value="MetalloPept_cat_dom_sf"/>
</dbReference>
<feature type="non-terminal residue" evidence="2">
    <location>
        <position position="1"/>
    </location>
</feature>
<proteinExistence type="predicted"/>
<dbReference type="AlphaFoldDB" id="A0A9P5Y1N3"/>
<dbReference type="SUPFAM" id="SSF55486">
    <property type="entry name" value="Metalloproteases ('zincins'), catalytic domain"/>
    <property type="match status" value="1"/>
</dbReference>
<gene>
    <name evidence="2" type="ORF">BDZ94DRAFT_1167112</name>
</gene>
<dbReference type="Proteomes" id="UP000807353">
    <property type="component" value="Unassembled WGS sequence"/>
</dbReference>
<dbReference type="EMBL" id="MU150279">
    <property type="protein sequence ID" value="KAF9461777.1"/>
    <property type="molecule type" value="Genomic_DNA"/>
</dbReference>
<dbReference type="InterPro" id="IPR001506">
    <property type="entry name" value="Peptidase_M12A"/>
</dbReference>
<dbReference type="GO" id="GO:0004222">
    <property type="term" value="F:metalloendopeptidase activity"/>
    <property type="evidence" value="ECO:0007669"/>
    <property type="project" value="InterPro"/>
</dbReference>
<evidence type="ECO:0000313" key="2">
    <source>
        <dbReference type="EMBL" id="KAF9461777.1"/>
    </source>
</evidence>
<feature type="domain" description="Peptidase M12A" evidence="1">
    <location>
        <begin position="9"/>
        <end position="153"/>
    </location>
</feature>
<evidence type="ECO:0000259" key="1">
    <source>
        <dbReference type="Pfam" id="PF01400"/>
    </source>
</evidence>
<accession>A0A9P5Y1N3</accession>
<dbReference type="Gene3D" id="3.40.390.10">
    <property type="entry name" value="Collagenase (Catalytic Domain)"/>
    <property type="match status" value="1"/>
</dbReference>
<dbReference type="Pfam" id="PF01400">
    <property type="entry name" value="Astacin"/>
    <property type="match status" value="1"/>
</dbReference>
<dbReference type="GO" id="GO:0006508">
    <property type="term" value="P:proteolysis"/>
    <property type="evidence" value="ECO:0007669"/>
    <property type="project" value="InterPro"/>
</dbReference>
<organism evidence="2 3">
    <name type="scientific">Collybia nuda</name>
    <dbReference type="NCBI Taxonomy" id="64659"/>
    <lineage>
        <taxon>Eukaryota</taxon>
        <taxon>Fungi</taxon>
        <taxon>Dikarya</taxon>
        <taxon>Basidiomycota</taxon>
        <taxon>Agaricomycotina</taxon>
        <taxon>Agaricomycetes</taxon>
        <taxon>Agaricomycetidae</taxon>
        <taxon>Agaricales</taxon>
        <taxon>Tricholomatineae</taxon>
        <taxon>Clitocybaceae</taxon>
        <taxon>Collybia</taxon>
    </lineage>
</organism>
<dbReference type="OrthoDB" id="5945790at2759"/>
<protein>
    <recommendedName>
        <fullName evidence="1">Peptidase M12A domain-containing protein</fullName>
    </recommendedName>
</protein>
<reference evidence="2" key="1">
    <citation type="submission" date="2020-11" db="EMBL/GenBank/DDBJ databases">
        <authorList>
            <consortium name="DOE Joint Genome Institute"/>
            <person name="Ahrendt S."/>
            <person name="Riley R."/>
            <person name="Andreopoulos W."/>
            <person name="Labutti K."/>
            <person name="Pangilinan J."/>
            <person name="Ruiz-Duenas F.J."/>
            <person name="Barrasa J.M."/>
            <person name="Sanchez-Garcia M."/>
            <person name="Camarero S."/>
            <person name="Miyauchi S."/>
            <person name="Serrano A."/>
            <person name="Linde D."/>
            <person name="Babiker R."/>
            <person name="Drula E."/>
            <person name="Ayuso-Fernandez I."/>
            <person name="Pacheco R."/>
            <person name="Padilla G."/>
            <person name="Ferreira P."/>
            <person name="Barriuso J."/>
            <person name="Kellner H."/>
            <person name="Castanera R."/>
            <person name="Alfaro M."/>
            <person name="Ramirez L."/>
            <person name="Pisabarro A.G."/>
            <person name="Kuo A."/>
            <person name="Tritt A."/>
            <person name="Lipzen A."/>
            <person name="He G."/>
            <person name="Yan M."/>
            <person name="Ng V."/>
            <person name="Cullen D."/>
            <person name="Martin F."/>
            <person name="Rosso M.-N."/>
            <person name="Henrissat B."/>
            <person name="Hibbett D."/>
            <person name="Martinez A.T."/>
            <person name="Grigoriev I.V."/>
        </authorList>
    </citation>
    <scope>NUCLEOTIDE SEQUENCE</scope>
    <source>
        <strain evidence="2">CBS 247.69</strain>
    </source>
</reference>
<evidence type="ECO:0000313" key="3">
    <source>
        <dbReference type="Proteomes" id="UP000807353"/>
    </source>
</evidence>
<comment type="caution">
    <text evidence="2">The sequence shown here is derived from an EMBL/GenBank/DDBJ whole genome shotgun (WGS) entry which is preliminary data.</text>
</comment>
<keyword evidence="3" id="KW-1185">Reference proteome</keyword>
<name>A0A9P5Y1N3_9AGAR</name>
<sequence length="161" mass="18474">LDYSFFGGTSNQHSKVEDTIQEWTWYANLIFSRSTPNNPNATLRIAFDPTKGSWSYVGNAARDCDRSAPTMNLGWISDTDTLMRHERGVILHQFGHVLGLMHEHEHPARSGVRRLREAEILQYYKQTQGLDEITVQRQVLDVYSERSVSSYSQHDPTSIMT</sequence>